<reference evidence="4 5" key="1">
    <citation type="journal article" date="2018" name="Plant J.">
        <title>Genome sequences of Chlorella sorokiniana UTEX 1602 and Micractinium conductrix SAG 241.80: implications to maltose excretion by a green alga.</title>
        <authorList>
            <person name="Arriola M.B."/>
            <person name="Velmurugan N."/>
            <person name="Zhang Y."/>
            <person name="Plunkett M.H."/>
            <person name="Hondzo H."/>
            <person name="Barney B.M."/>
        </authorList>
    </citation>
    <scope>NUCLEOTIDE SEQUENCE [LARGE SCALE GENOMIC DNA]</scope>
    <source>
        <strain evidence="5">UTEX 1602</strain>
    </source>
</reference>
<dbReference type="Pfam" id="PF00651">
    <property type="entry name" value="BTB"/>
    <property type="match status" value="1"/>
</dbReference>
<dbReference type="AlphaFoldDB" id="A0A2P6TQ29"/>
<dbReference type="PANTHER" id="PTHR26379">
    <property type="entry name" value="BTB/POZ AND MATH DOMAIN-CONTAINING PROTEIN 1"/>
    <property type="match status" value="1"/>
</dbReference>
<dbReference type="Gene3D" id="3.30.710.10">
    <property type="entry name" value="Potassium Channel Kv1.1, Chain A"/>
    <property type="match status" value="1"/>
</dbReference>
<dbReference type="PROSITE" id="PS50144">
    <property type="entry name" value="MATH"/>
    <property type="match status" value="1"/>
</dbReference>
<proteinExistence type="predicted"/>
<name>A0A2P6TQ29_CHLSO</name>
<protein>
    <submittedName>
        <fullName evidence="4">BTB POZ and MATH domain-containing 3 isoform X2</fullName>
    </submittedName>
</protein>
<evidence type="ECO:0000259" key="3">
    <source>
        <dbReference type="PROSITE" id="PS50144"/>
    </source>
</evidence>
<feature type="domain" description="BTB" evidence="2">
    <location>
        <begin position="30"/>
        <end position="90"/>
    </location>
</feature>
<dbReference type="InterPro" id="IPR000210">
    <property type="entry name" value="BTB/POZ_dom"/>
</dbReference>
<evidence type="ECO:0000256" key="1">
    <source>
        <dbReference type="ARBA" id="ARBA00004906"/>
    </source>
</evidence>
<dbReference type="PROSITE" id="PS50097">
    <property type="entry name" value="BTB"/>
    <property type="match status" value="1"/>
</dbReference>
<dbReference type="SUPFAM" id="SSF54695">
    <property type="entry name" value="POZ domain"/>
    <property type="match status" value="1"/>
</dbReference>
<keyword evidence="5" id="KW-1185">Reference proteome</keyword>
<dbReference type="SMART" id="SM00061">
    <property type="entry name" value="MATH"/>
    <property type="match status" value="1"/>
</dbReference>
<dbReference type="Proteomes" id="UP000239899">
    <property type="component" value="Unassembled WGS sequence"/>
</dbReference>
<gene>
    <name evidence="4" type="ORF">C2E21_4870</name>
</gene>
<dbReference type="CDD" id="cd18186">
    <property type="entry name" value="BTB_POZ_ZBTB_KLHL-like"/>
    <property type="match status" value="1"/>
</dbReference>
<dbReference type="STRING" id="3076.A0A2P6TQ29"/>
<organism evidence="4 5">
    <name type="scientific">Chlorella sorokiniana</name>
    <name type="common">Freshwater green alga</name>
    <dbReference type="NCBI Taxonomy" id="3076"/>
    <lineage>
        <taxon>Eukaryota</taxon>
        <taxon>Viridiplantae</taxon>
        <taxon>Chlorophyta</taxon>
        <taxon>core chlorophytes</taxon>
        <taxon>Trebouxiophyceae</taxon>
        <taxon>Chlorellales</taxon>
        <taxon>Chlorellaceae</taxon>
        <taxon>Chlorella clade</taxon>
        <taxon>Chlorella</taxon>
    </lineage>
</organism>
<dbReference type="CDD" id="cd00121">
    <property type="entry name" value="MATH"/>
    <property type="match status" value="1"/>
</dbReference>
<dbReference type="EMBL" id="LHPG02000009">
    <property type="protein sequence ID" value="PRW56132.1"/>
    <property type="molecule type" value="Genomic_DNA"/>
</dbReference>
<dbReference type="InterPro" id="IPR011333">
    <property type="entry name" value="SKP1/BTB/POZ_sf"/>
</dbReference>
<evidence type="ECO:0000259" key="2">
    <source>
        <dbReference type="PROSITE" id="PS50097"/>
    </source>
</evidence>
<dbReference type="InterPro" id="IPR008974">
    <property type="entry name" value="TRAF-like"/>
</dbReference>
<evidence type="ECO:0000313" key="5">
    <source>
        <dbReference type="Proteomes" id="UP000239899"/>
    </source>
</evidence>
<dbReference type="GO" id="GO:0016567">
    <property type="term" value="P:protein ubiquitination"/>
    <property type="evidence" value="ECO:0007669"/>
    <property type="project" value="InterPro"/>
</dbReference>
<comment type="caution">
    <text evidence="4">The sequence shown here is derived from an EMBL/GenBank/DDBJ whole genome shotgun (WGS) entry which is preliminary data.</text>
</comment>
<feature type="domain" description="MATH" evidence="3">
    <location>
        <begin position="221"/>
        <end position="338"/>
    </location>
</feature>
<dbReference type="InterPro" id="IPR045005">
    <property type="entry name" value="BPM1-6"/>
</dbReference>
<dbReference type="OrthoDB" id="1883087at2759"/>
<dbReference type="SMART" id="SM00225">
    <property type="entry name" value="BTB"/>
    <property type="match status" value="1"/>
</dbReference>
<comment type="pathway">
    <text evidence="1">Protein modification; protein ubiquitination.</text>
</comment>
<dbReference type="InterPro" id="IPR002083">
    <property type="entry name" value="MATH/TRAF_dom"/>
</dbReference>
<dbReference type="Gene3D" id="2.60.210.10">
    <property type="entry name" value="Apoptosis, Tumor Necrosis Factor Receptor Associated Protein 2, Chain A"/>
    <property type="match status" value="1"/>
</dbReference>
<dbReference type="SUPFAM" id="SSF49599">
    <property type="entry name" value="TRAF domain-like"/>
    <property type="match status" value="1"/>
</dbReference>
<evidence type="ECO:0000313" key="4">
    <source>
        <dbReference type="EMBL" id="PRW56132.1"/>
    </source>
</evidence>
<dbReference type="Pfam" id="PF22486">
    <property type="entry name" value="MATH_2"/>
    <property type="match status" value="1"/>
</dbReference>
<accession>A0A2P6TQ29</accession>
<sequence length="345" mass="37272">MADGGLGTFDGDDPAAFYLGPLQQELEATADVLLIAEGSCLPAHSQVLQINSRVLCAMFADDEQQVLEAPFQGFSLHDVALFLRLVYNQEWREAAVDTLGALHDSLPALLRLAHRLDVPGLLGPLTKHMAGSCATTFSQLTAWLQAAADCQLEALRLGLLARLARRLAAKKERLPHSISLLASLEGLDPRTLSQLVGILAAAGEPPTQPSLERAVEVAAGIGTAEWVLTRFSQQPCGPDECVYSPWFDLGGHKWRLSVFPGGVDGSPKHLSMFLNCGTQGVRADYEVSILDEEMAVQEVGTDTNVFQTSWGFSRFIKRSSLARRGLLAGDCLRLRLTVTVLPSQG</sequence>